<accession>A0A1H1TPN3</accession>
<name>A0A1H1TPN3_9MICO</name>
<dbReference type="PANTHER" id="PTHR18964:SF169">
    <property type="entry name" value="N-ACETYLMANNOSAMINE KINASE"/>
    <property type="match status" value="1"/>
</dbReference>
<evidence type="ECO:0000313" key="2">
    <source>
        <dbReference type="EMBL" id="SDS62094.1"/>
    </source>
</evidence>
<dbReference type="PANTHER" id="PTHR18964">
    <property type="entry name" value="ROK (REPRESSOR, ORF, KINASE) FAMILY"/>
    <property type="match status" value="1"/>
</dbReference>
<keyword evidence="2" id="KW-0808">Transferase</keyword>
<gene>
    <name evidence="2" type="ORF">SAMN04489809_2270</name>
</gene>
<proteinExistence type="inferred from homology"/>
<dbReference type="EMBL" id="LT629770">
    <property type="protein sequence ID" value="SDS62094.1"/>
    <property type="molecule type" value="Genomic_DNA"/>
</dbReference>
<dbReference type="AlphaFoldDB" id="A0A1H1TPN3"/>
<dbReference type="SUPFAM" id="SSF53067">
    <property type="entry name" value="Actin-like ATPase domain"/>
    <property type="match status" value="1"/>
</dbReference>
<evidence type="ECO:0000256" key="1">
    <source>
        <dbReference type="ARBA" id="ARBA00006479"/>
    </source>
</evidence>
<keyword evidence="2" id="KW-0418">Kinase</keyword>
<dbReference type="PROSITE" id="PS01125">
    <property type="entry name" value="ROK"/>
    <property type="match status" value="1"/>
</dbReference>
<dbReference type="InterPro" id="IPR043129">
    <property type="entry name" value="ATPase_NBD"/>
</dbReference>
<organism evidence="2 3">
    <name type="scientific">Microbacterium paraoxydans</name>
    <dbReference type="NCBI Taxonomy" id="199592"/>
    <lineage>
        <taxon>Bacteria</taxon>
        <taxon>Bacillati</taxon>
        <taxon>Actinomycetota</taxon>
        <taxon>Actinomycetes</taxon>
        <taxon>Micrococcales</taxon>
        <taxon>Microbacteriaceae</taxon>
        <taxon>Microbacterium</taxon>
    </lineage>
</organism>
<evidence type="ECO:0000313" key="3">
    <source>
        <dbReference type="Proteomes" id="UP000182126"/>
    </source>
</evidence>
<sequence length="303" mass="29616">MIVGVDIGGTKIAVAGFRAEPGGARRRATAVHTLPTPAREGGEAIVRAVVDAIDVIRGGKQLAAVGVGTAGVVDQDGGITSATDAISGWAGFPLRATLIRALDAPVVVVNDVHAAAVAEATAGAGRGARGLLMVTVGTGIGGAVVLPDGLRAGVTGTAGSVGHTELALPPGLAGRRCGCGGVGHVEAVASGPALEQTYLERTGTARTLRDVDAAARAGEPVAEEVIAEGAAFLGRALAGAQALLDVEVVAVGGGVAAIGERYLAGVARAYREAAMPGPSTARVRSAELGVDATVTGAAVLARV</sequence>
<dbReference type="Gene3D" id="3.30.420.40">
    <property type="match status" value="2"/>
</dbReference>
<dbReference type="Proteomes" id="UP000182126">
    <property type="component" value="Chromosome I"/>
</dbReference>
<reference evidence="2 3" key="1">
    <citation type="submission" date="2016-10" db="EMBL/GenBank/DDBJ databases">
        <authorList>
            <person name="de Groot N.N."/>
        </authorList>
    </citation>
    <scope>NUCLEOTIDE SEQUENCE [LARGE SCALE GENOMIC DNA]</scope>
    <source>
        <strain evidence="2 3">DSM 15019</strain>
    </source>
</reference>
<dbReference type="Pfam" id="PF00480">
    <property type="entry name" value="ROK"/>
    <property type="match status" value="1"/>
</dbReference>
<protein>
    <submittedName>
        <fullName evidence="2">Glucokinase</fullName>
    </submittedName>
</protein>
<dbReference type="InterPro" id="IPR049874">
    <property type="entry name" value="ROK_cs"/>
</dbReference>
<dbReference type="RefSeq" id="WP_082750029.1">
    <property type="nucleotide sequence ID" value="NZ_CBDRLI010000001.1"/>
</dbReference>
<dbReference type="InterPro" id="IPR000600">
    <property type="entry name" value="ROK"/>
</dbReference>
<dbReference type="GeneID" id="36299735"/>
<comment type="similarity">
    <text evidence="1">Belongs to the ROK (NagC/XylR) family.</text>
</comment>
<dbReference type="GO" id="GO:0016301">
    <property type="term" value="F:kinase activity"/>
    <property type="evidence" value="ECO:0007669"/>
    <property type="project" value="UniProtKB-KW"/>
</dbReference>
<dbReference type="eggNOG" id="COG1940">
    <property type="taxonomic scope" value="Bacteria"/>
</dbReference>